<evidence type="ECO:0000256" key="5">
    <source>
        <dbReference type="ARBA" id="ARBA00022670"/>
    </source>
</evidence>
<dbReference type="GO" id="GO:0000328">
    <property type="term" value="C:fungal-type vacuole lumen"/>
    <property type="evidence" value="ECO:0007669"/>
    <property type="project" value="UniProtKB-ARBA"/>
</dbReference>
<evidence type="ECO:0000313" key="15">
    <source>
        <dbReference type="EMBL" id="CDP34094.1"/>
    </source>
</evidence>
<keyword evidence="5 12" id="KW-0645">Protease</keyword>
<keyword evidence="6 13" id="KW-0732">Signal</keyword>
<evidence type="ECO:0000256" key="3">
    <source>
        <dbReference type="ARBA" id="ARBA00022554"/>
    </source>
</evidence>
<dbReference type="PANTHER" id="PTHR11802:SF113">
    <property type="entry name" value="SERINE CARBOXYPEPTIDASE CTSA-4.1"/>
    <property type="match status" value="1"/>
</dbReference>
<dbReference type="PROSITE" id="PS00560">
    <property type="entry name" value="CARBOXYPEPT_SER_HIS"/>
    <property type="match status" value="1"/>
</dbReference>
<evidence type="ECO:0000256" key="11">
    <source>
        <dbReference type="ARBA" id="ARBA00052076"/>
    </source>
</evidence>
<keyword evidence="9" id="KW-1015">Disulfide bond</keyword>
<feature type="chain" id="PRO_5013311582" description="Carboxypeptidase" evidence="13">
    <location>
        <begin position="16"/>
        <end position="526"/>
    </location>
</feature>
<dbReference type="GO" id="GO:0046938">
    <property type="term" value="P:phytochelatin biosynthetic process"/>
    <property type="evidence" value="ECO:0007669"/>
    <property type="project" value="UniProtKB-ARBA"/>
</dbReference>
<dbReference type="GO" id="GO:0031638">
    <property type="term" value="P:zymogen activation"/>
    <property type="evidence" value="ECO:0007669"/>
    <property type="project" value="UniProtKB-ARBA"/>
</dbReference>
<proteinExistence type="inferred from homology"/>
<dbReference type="GO" id="GO:0006995">
    <property type="term" value="P:cellular response to nitrogen starvation"/>
    <property type="evidence" value="ECO:0007669"/>
    <property type="project" value="UniProtKB-ARBA"/>
</dbReference>
<comment type="catalytic activity">
    <reaction evidence="11">
        <text>Release of a C-terminal amino acid with broad specificity.</text>
        <dbReference type="EC" id="3.4.16.5"/>
    </reaction>
</comment>
<dbReference type="Gene3D" id="3.40.50.1820">
    <property type="entry name" value="alpha/beta hydrolase"/>
    <property type="match status" value="1"/>
</dbReference>
<name>A0A060T003_BLAAD</name>
<evidence type="ECO:0000256" key="12">
    <source>
        <dbReference type="RuleBase" id="RU361156"/>
    </source>
</evidence>
<keyword evidence="8" id="KW-0865">Zymogen</keyword>
<evidence type="ECO:0000256" key="13">
    <source>
        <dbReference type="SAM" id="SignalP"/>
    </source>
</evidence>
<dbReference type="PANTHER" id="PTHR11802">
    <property type="entry name" value="SERINE PROTEASE FAMILY S10 SERINE CARBOXYPEPTIDASE"/>
    <property type="match status" value="1"/>
</dbReference>
<evidence type="ECO:0000256" key="7">
    <source>
        <dbReference type="ARBA" id="ARBA00022801"/>
    </source>
</evidence>
<keyword evidence="10" id="KW-0325">Glycoprotein</keyword>
<reference evidence="15" key="2">
    <citation type="submission" date="2014-06" db="EMBL/GenBank/DDBJ databases">
        <title>The complete genome of Blastobotrys (Arxula) adeninivorans LS3 - a yeast of biotechnological interest.</title>
        <authorList>
            <person name="Kunze G."/>
            <person name="Gaillardin C."/>
            <person name="Czernicka M."/>
            <person name="Durrens P."/>
            <person name="Martin T."/>
            <person name="Boer E."/>
            <person name="Gabaldon T."/>
            <person name="Cruz J."/>
            <person name="Talla E."/>
            <person name="Marck C."/>
            <person name="Goffeau A."/>
            <person name="Barbe V."/>
            <person name="Baret P."/>
            <person name="Baronian K."/>
            <person name="Beier S."/>
            <person name="Bleykasten C."/>
            <person name="Bode R."/>
            <person name="Casaregola S."/>
            <person name="Despons L."/>
            <person name="Fairhead C."/>
            <person name="Giersberg M."/>
            <person name="Gierski P."/>
            <person name="Hahnel U."/>
            <person name="Hartmann A."/>
            <person name="Jankowska D."/>
            <person name="Jubin C."/>
            <person name="Jung P."/>
            <person name="Lafontaine I."/>
            <person name="Leh-Louis V."/>
            <person name="Lemaire M."/>
            <person name="Marcet-Houben M."/>
            <person name="Mascher M."/>
            <person name="Morel G."/>
            <person name="Richard G.-F."/>
            <person name="Riechen J."/>
            <person name="Sacerdot C."/>
            <person name="Sarkar A."/>
            <person name="Savel G."/>
            <person name="Schacherer J."/>
            <person name="Sherman D."/>
            <person name="Straub M.-L."/>
            <person name="Stein N."/>
            <person name="Thierry A."/>
            <person name="Trautwein-Schult A."/>
            <person name="Westhof E."/>
            <person name="Worch S."/>
            <person name="Dujon B."/>
            <person name="Souciet J.-L."/>
            <person name="Wincker P."/>
            <person name="Scholz U."/>
            <person name="Neuveglise N."/>
        </authorList>
    </citation>
    <scope>NUCLEOTIDE SEQUENCE</scope>
    <source>
        <strain evidence="15">LS3</strain>
    </source>
</reference>
<dbReference type="EMBL" id="HG937693">
    <property type="protein sequence ID" value="CDP34094.1"/>
    <property type="molecule type" value="Genomic_DNA"/>
</dbReference>
<keyword evidence="7 12" id="KW-0378">Hydrolase</keyword>
<dbReference type="PROSITE" id="PS00131">
    <property type="entry name" value="CARBOXYPEPT_SER_SER"/>
    <property type="match status" value="1"/>
</dbReference>
<organism evidence="15">
    <name type="scientific">Blastobotrys adeninivorans</name>
    <name type="common">Yeast</name>
    <name type="synonym">Arxula adeninivorans</name>
    <dbReference type="NCBI Taxonomy" id="409370"/>
    <lineage>
        <taxon>Eukaryota</taxon>
        <taxon>Fungi</taxon>
        <taxon>Dikarya</taxon>
        <taxon>Ascomycota</taxon>
        <taxon>Saccharomycotina</taxon>
        <taxon>Dipodascomycetes</taxon>
        <taxon>Dipodascales</taxon>
        <taxon>Trichomonascaceae</taxon>
        <taxon>Blastobotrys</taxon>
    </lineage>
</organism>
<dbReference type="InterPro" id="IPR001563">
    <property type="entry name" value="Peptidase_S10"/>
</dbReference>
<dbReference type="SUPFAM" id="SSF53474">
    <property type="entry name" value="alpha/beta-Hydrolases"/>
    <property type="match status" value="1"/>
</dbReference>
<evidence type="ECO:0000256" key="10">
    <source>
        <dbReference type="ARBA" id="ARBA00023180"/>
    </source>
</evidence>
<dbReference type="InterPro" id="IPR029058">
    <property type="entry name" value="AB_hydrolase_fold"/>
</dbReference>
<dbReference type="AlphaFoldDB" id="A0A060T003"/>
<protein>
    <recommendedName>
        <fullName evidence="12">Carboxypeptidase</fullName>
        <ecNumber evidence="12">3.4.16.-</ecNumber>
    </recommendedName>
</protein>
<dbReference type="GO" id="GO:0004185">
    <property type="term" value="F:serine-type carboxypeptidase activity"/>
    <property type="evidence" value="ECO:0007669"/>
    <property type="project" value="UniProtKB-UniRule"/>
</dbReference>
<dbReference type="PRINTS" id="PR00724">
    <property type="entry name" value="CRBOXYPTASEC"/>
</dbReference>
<evidence type="ECO:0000256" key="8">
    <source>
        <dbReference type="ARBA" id="ARBA00023145"/>
    </source>
</evidence>
<feature type="domain" description="Propeptide carboxypeptidase Y" evidence="14">
    <location>
        <begin position="28"/>
        <end position="106"/>
    </location>
</feature>
<evidence type="ECO:0000256" key="9">
    <source>
        <dbReference type="ARBA" id="ARBA00023157"/>
    </source>
</evidence>
<keyword evidence="3" id="KW-0926">Vacuole</keyword>
<dbReference type="InterPro" id="IPR008442">
    <property type="entry name" value="Propeptide_carboxypepY"/>
</dbReference>
<dbReference type="Pfam" id="PF05388">
    <property type="entry name" value="Carbpep_Y_N"/>
    <property type="match status" value="1"/>
</dbReference>
<accession>A0A060T003</accession>
<evidence type="ECO:0000256" key="1">
    <source>
        <dbReference type="ARBA" id="ARBA00004116"/>
    </source>
</evidence>
<dbReference type="InterPro" id="IPR033124">
    <property type="entry name" value="Ser_caboxypep_his_AS"/>
</dbReference>
<dbReference type="EC" id="3.4.16.-" evidence="12"/>
<comment type="similarity">
    <text evidence="2 12">Belongs to the peptidase S10 family.</text>
</comment>
<dbReference type="Pfam" id="PF00450">
    <property type="entry name" value="Peptidase_S10"/>
    <property type="match status" value="1"/>
</dbReference>
<evidence type="ECO:0000259" key="14">
    <source>
        <dbReference type="Pfam" id="PF05388"/>
    </source>
</evidence>
<evidence type="ECO:0000256" key="6">
    <source>
        <dbReference type="ARBA" id="ARBA00022729"/>
    </source>
</evidence>
<evidence type="ECO:0000256" key="4">
    <source>
        <dbReference type="ARBA" id="ARBA00022645"/>
    </source>
</evidence>
<reference evidence="15" key="1">
    <citation type="submission" date="2014-02" db="EMBL/GenBank/DDBJ databases">
        <authorList>
            <person name="Genoscope - CEA"/>
        </authorList>
    </citation>
    <scope>NUCLEOTIDE SEQUENCE</scope>
    <source>
        <strain evidence="15">LS3</strain>
    </source>
</reference>
<keyword evidence="4 12" id="KW-0121">Carboxypeptidase</keyword>
<feature type="signal peptide" evidence="13">
    <location>
        <begin position="1"/>
        <end position="15"/>
    </location>
</feature>
<evidence type="ECO:0000256" key="2">
    <source>
        <dbReference type="ARBA" id="ARBA00009431"/>
    </source>
</evidence>
<dbReference type="MEROPS" id="S10.A49"/>
<dbReference type="FunFam" id="1.10.287.410:FF:000001">
    <property type="entry name" value="Carboxypeptidase Y"/>
    <property type="match status" value="1"/>
</dbReference>
<comment type="subcellular location">
    <subcellularLocation>
        <location evidence="1">Vacuole</location>
    </subcellularLocation>
</comment>
<dbReference type="Gene3D" id="1.10.287.410">
    <property type="match status" value="1"/>
</dbReference>
<dbReference type="InterPro" id="IPR018202">
    <property type="entry name" value="Ser_caboxypep_ser_AS"/>
</dbReference>
<sequence>MKVLSVALLAACAEAWSFNWQYPLDHVQSLLGSNQLTGAAAKAQEVLQADLGGLPIDEINAAWDLVYKEMPDKVEEALKMSKPRKHTRRPDSEWQFHVSSDSVPGHSLRIKDPSALGLDSVVQYSGYLDDIEDDKHFFFWFFESRNDPQTDPLILWLNGGPGCSSMTGLLFELGPASIAKDEGGVKVVHNPYSWNSNASVLFLDQPVNVGNSYSSNEVWTTRSAGKDVFALLTLFFEQFPEYKHLDFHIAGESYGGHYVPAFAREILDHPERKFNLTSILVGNGITDSLIQSKYYEDMACGKGGYPAVISPEQCQEIHDKYPRCKQLNQICYDHESTIACVPPTLYCESLAEPYSKTGRNVYDIREPCGDSDLCYVEEDWITEYLNRQDVKDIIGSEVDEFVGCSSDVGSRFVFRGDLARPFQGDVKYLLENDVPVLIYAGDKDYICNWLGNYAWTHALEWEGQLDFVNSPMTKWWTEEGQIGGETKGAHSFTFLRVYDAGHMVPYNQPESALSMVNEWVANLKLK</sequence>
<dbReference type="PhylomeDB" id="A0A060T003"/>
<gene>
    <name evidence="15" type="ORF">GNLVRS02_ARAD1C04554g</name>
</gene>